<evidence type="ECO:0000256" key="2">
    <source>
        <dbReference type="ARBA" id="ARBA00022475"/>
    </source>
</evidence>
<keyword evidence="4 8" id="KW-1133">Transmembrane helix</keyword>
<dbReference type="InterPro" id="IPR043128">
    <property type="entry name" value="Rev_trsase/Diguanyl_cyclase"/>
</dbReference>
<name>A0A8I1AF58_THEIN</name>
<dbReference type="EC" id="3.1.4.-" evidence="6"/>
<comment type="cofactor">
    <cofactor evidence="7">
        <name>Mn(2+)</name>
        <dbReference type="ChEBI" id="CHEBI:29035"/>
    </cofactor>
    <text evidence="7">For phosphodiesterase activity, probably binds 2 Mn(2+) per subunit.</text>
</comment>
<dbReference type="RefSeq" id="WP_181731239.1">
    <property type="nucleotide sequence ID" value="NZ_JACEIR010000002.1"/>
</dbReference>
<protein>
    <recommendedName>
        <fullName evidence="6">Cyclic-di-AMP phosphodiesterase</fullName>
        <ecNumber evidence="6">3.1.4.-</ecNumber>
    </recommendedName>
</protein>
<dbReference type="InterPro" id="IPR035965">
    <property type="entry name" value="PAS-like_dom_sf"/>
</dbReference>
<dbReference type="InterPro" id="IPR000160">
    <property type="entry name" value="GGDEF_dom"/>
</dbReference>
<feature type="binding site" evidence="7">
    <location>
        <position position="444"/>
    </location>
    <ligand>
        <name>Mn(2+)</name>
        <dbReference type="ChEBI" id="CHEBI:29035"/>
        <label>2</label>
    </ligand>
</feature>
<dbReference type="Pfam" id="PF02272">
    <property type="entry name" value="DHHA1"/>
    <property type="match status" value="1"/>
</dbReference>
<evidence type="ECO:0000256" key="1">
    <source>
        <dbReference type="ARBA" id="ARBA00004651"/>
    </source>
</evidence>
<feature type="binding site" evidence="7">
    <location>
        <position position="420"/>
    </location>
    <ligand>
        <name>Mn(2+)</name>
        <dbReference type="ChEBI" id="CHEBI:29035"/>
        <label>2</label>
    </ligand>
</feature>
<evidence type="ECO:0000313" key="11">
    <source>
        <dbReference type="Proteomes" id="UP000633619"/>
    </source>
</evidence>
<dbReference type="SUPFAM" id="SSF64182">
    <property type="entry name" value="DHH phosphoesterases"/>
    <property type="match status" value="1"/>
</dbReference>
<evidence type="ECO:0000256" key="3">
    <source>
        <dbReference type="ARBA" id="ARBA00022692"/>
    </source>
</evidence>
<dbReference type="Pfam" id="PF24898">
    <property type="entry name" value="GGDEF_GdpP"/>
    <property type="match status" value="1"/>
</dbReference>
<dbReference type="InterPro" id="IPR038763">
    <property type="entry name" value="DHH_sf"/>
</dbReference>
<dbReference type="Gene3D" id="3.10.310.30">
    <property type="match status" value="1"/>
</dbReference>
<feature type="binding site" evidence="7">
    <location>
        <position position="348"/>
    </location>
    <ligand>
        <name>Mn(2+)</name>
        <dbReference type="ChEBI" id="CHEBI:29035"/>
        <label>1</label>
    </ligand>
</feature>
<dbReference type="Pfam" id="PF01368">
    <property type="entry name" value="DHH"/>
    <property type="match status" value="1"/>
</dbReference>
<keyword evidence="7" id="KW-0479">Metal-binding</keyword>
<dbReference type="Proteomes" id="UP000633619">
    <property type="component" value="Unassembled WGS sequence"/>
</dbReference>
<dbReference type="AlphaFoldDB" id="A0A8I1AF58"/>
<evidence type="ECO:0000256" key="4">
    <source>
        <dbReference type="ARBA" id="ARBA00022989"/>
    </source>
</evidence>
<dbReference type="FunFam" id="3.90.1640.10:FF:000002">
    <property type="entry name" value="Cyclic-di-AMP phosphodiesterase"/>
    <property type="match status" value="1"/>
</dbReference>
<evidence type="ECO:0000259" key="9">
    <source>
        <dbReference type="SMART" id="SM00267"/>
    </source>
</evidence>
<accession>A0A8I1AF58</accession>
<feature type="domain" description="GGDEF" evidence="9">
    <location>
        <begin position="147"/>
        <end position="299"/>
    </location>
</feature>
<dbReference type="EMBL" id="JAECVW010000003">
    <property type="protein sequence ID" value="MBH8594903.1"/>
    <property type="molecule type" value="Genomic_DNA"/>
</dbReference>
<dbReference type="PANTHER" id="PTHR47618">
    <property type="entry name" value="BIFUNCTIONAL OLIGORIBONUCLEASE AND PAP PHOSPHATASE NRNA"/>
    <property type="match status" value="1"/>
</dbReference>
<comment type="similarity">
    <text evidence="6">Belongs to the GdpP/PdeA phosphodiesterase family.</text>
</comment>
<dbReference type="InterPro" id="IPR003156">
    <property type="entry name" value="DHHA1_dom"/>
</dbReference>
<dbReference type="GO" id="GO:0005886">
    <property type="term" value="C:plasma membrane"/>
    <property type="evidence" value="ECO:0007669"/>
    <property type="project" value="UniProtKB-SubCell"/>
</dbReference>
<dbReference type="InterPro" id="IPR014528">
    <property type="entry name" value="GdpP/PdeA"/>
</dbReference>
<organism evidence="10 11">
    <name type="scientific">Thermoactinomyces intermedius</name>
    <dbReference type="NCBI Taxonomy" id="2024"/>
    <lineage>
        <taxon>Bacteria</taxon>
        <taxon>Bacillati</taxon>
        <taxon>Bacillota</taxon>
        <taxon>Bacilli</taxon>
        <taxon>Bacillales</taxon>
        <taxon>Thermoactinomycetaceae</taxon>
        <taxon>Thermoactinomyces</taxon>
    </lineage>
</organism>
<dbReference type="PIRSF" id="PIRSF026583">
    <property type="entry name" value="YybT"/>
    <property type="match status" value="1"/>
</dbReference>
<dbReference type="Gene3D" id="3.30.70.270">
    <property type="match status" value="1"/>
</dbReference>
<evidence type="ECO:0000256" key="8">
    <source>
        <dbReference type="SAM" id="Phobius"/>
    </source>
</evidence>
<feature type="binding site" evidence="7">
    <location>
        <position position="344"/>
    </location>
    <ligand>
        <name>Mn(2+)</name>
        <dbReference type="ChEBI" id="CHEBI:29035"/>
        <label>1</label>
    </ligand>
</feature>
<feature type="binding site" evidence="7">
    <location>
        <position position="350"/>
    </location>
    <ligand>
        <name>Mn(2+)</name>
        <dbReference type="ChEBI" id="CHEBI:29035"/>
        <label>2</label>
    </ligand>
</feature>
<gene>
    <name evidence="10" type="ORF">I8U20_06115</name>
</gene>
<comment type="subcellular location">
    <subcellularLocation>
        <location evidence="1">Cell membrane</location>
        <topology evidence="1">Multi-pass membrane protein</topology>
    </subcellularLocation>
</comment>
<dbReference type="Gene3D" id="3.30.450.20">
    <property type="entry name" value="PAS domain"/>
    <property type="match status" value="1"/>
</dbReference>
<dbReference type="SUPFAM" id="SSF55785">
    <property type="entry name" value="PYP-like sensor domain (PAS domain)"/>
    <property type="match status" value="1"/>
</dbReference>
<evidence type="ECO:0000256" key="7">
    <source>
        <dbReference type="PIRSR" id="PIRSR026583-50"/>
    </source>
</evidence>
<keyword evidence="11" id="KW-1185">Reference proteome</keyword>
<dbReference type="SMART" id="SM00267">
    <property type="entry name" value="GGDEF"/>
    <property type="match status" value="1"/>
</dbReference>
<dbReference type="GO" id="GO:0003676">
    <property type="term" value="F:nucleic acid binding"/>
    <property type="evidence" value="ECO:0007669"/>
    <property type="project" value="UniProtKB-UniRule"/>
</dbReference>
<dbReference type="GO" id="GO:0016787">
    <property type="term" value="F:hydrolase activity"/>
    <property type="evidence" value="ECO:0007669"/>
    <property type="project" value="UniProtKB-UniRule"/>
</dbReference>
<comment type="function">
    <text evidence="6">Has phosphodiesterase (PDE) activity against cyclic-di-AMP (c-di-AMP).</text>
</comment>
<dbReference type="InterPro" id="IPR001667">
    <property type="entry name" value="DDH_dom"/>
</dbReference>
<feature type="binding site" evidence="7">
    <location>
        <position position="499"/>
    </location>
    <ligand>
        <name>Mn(2+)</name>
        <dbReference type="ChEBI" id="CHEBI:29035"/>
        <label>2</label>
    </ligand>
</feature>
<feature type="binding site" evidence="7">
    <location>
        <position position="420"/>
    </location>
    <ligand>
        <name>Mn(2+)</name>
        <dbReference type="ChEBI" id="CHEBI:29035"/>
        <label>1</label>
    </ligand>
</feature>
<keyword evidence="6" id="KW-0378">Hydrolase</keyword>
<evidence type="ECO:0000313" key="10">
    <source>
        <dbReference type="EMBL" id="MBH8594903.1"/>
    </source>
</evidence>
<dbReference type="PANTHER" id="PTHR47618:SF2">
    <property type="entry name" value="CYCLIC-DI-AMP PHOSPHODIESTERASE GDPP"/>
    <property type="match status" value="1"/>
</dbReference>
<comment type="caution">
    <text evidence="10">The sequence shown here is derived from an EMBL/GenBank/DDBJ whole genome shotgun (WGS) entry which is preliminary data.</text>
</comment>
<proteinExistence type="inferred from homology"/>
<feature type="transmembrane region" description="Helical" evidence="8">
    <location>
        <begin position="12"/>
        <end position="28"/>
    </location>
</feature>
<keyword evidence="2 6" id="KW-1003">Cell membrane</keyword>
<dbReference type="InterPro" id="IPR051319">
    <property type="entry name" value="Oligoribo/pAp-PDE_c-di-AMP_PDE"/>
</dbReference>
<dbReference type="InterPro" id="IPR049553">
    <property type="entry name" value="GdpP-like_PAS"/>
</dbReference>
<keyword evidence="3 8" id="KW-0812">Transmembrane</keyword>
<reference evidence="10 11" key="1">
    <citation type="submission" date="2020-12" db="EMBL/GenBank/DDBJ databases">
        <title>WGS of Thermoactinomyces spp.</title>
        <authorList>
            <person name="Cheng K."/>
        </authorList>
    </citation>
    <scope>NUCLEOTIDE SEQUENCE [LARGE SCALE GENOMIC DNA]</scope>
    <source>
        <strain evidence="11">CICC 10671\DSM 43846</strain>
    </source>
</reference>
<dbReference type="GO" id="GO:0046872">
    <property type="term" value="F:metal ion binding"/>
    <property type="evidence" value="ECO:0007669"/>
    <property type="project" value="UniProtKB-KW"/>
</dbReference>
<comment type="catalytic activity">
    <reaction evidence="6">
        <text>3',3'-c-di-AMP + H2O = 5'-O-phosphonoadenylyl-(3'-&gt;5')-adenosine + H(+)</text>
        <dbReference type="Rhea" id="RHEA:54420"/>
        <dbReference type="ChEBI" id="CHEBI:15377"/>
        <dbReference type="ChEBI" id="CHEBI:15378"/>
        <dbReference type="ChEBI" id="CHEBI:71500"/>
        <dbReference type="ChEBI" id="CHEBI:138171"/>
    </reaction>
</comment>
<keyword evidence="5 6" id="KW-0472">Membrane</keyword>
<evidence type="ECO:0000256" key="5">
    <source>
        <dbReference type="ARBA" id="ARBA00023136"/>
    </source>
</evidence>
<dbReference type="Pfam" id="PF21370">
    <property type="entry name" value="PAS_GdpP"/>
    <property type="match status" value="1"/>
</dbReference>
<feature type="transmembrane region" description="Helical" evidence="8">
    <location>
        <begin position="34"/>
        <end position="51"/>
    </location>
</feature>
<dbReference type="Gene3D" id="3.90.1640.10">
    <property type="entry name" value="inorganic pyrophosphatase (n-terminal core)"/>
    <property type="match status" value="1"/>
</dbReference>
<sequence length="658" mass="74158">MPKFVIQRWHGYHMVFAMCFSLILIALLSTYKWIYGVIGLVFFTVLAWVLYRAERAFRKDFTEYVLTLGNRVKNAGQTAVDELPLGILLYDRDGKIEWHNTFVERMTGLDRMVGKEIGEVLPSLKQHASEKEGSFTMELGEHIYQVTPQSEERLYFFWDITELSRLKKQLHDDRAVLGFIHLDNFDEAGQGLTDQESTLLLSNVTSAISKWALEYDIALKRIETDKMFFVTQQKSLEKLMKSRFGILDVVREMTRQNKIPITLSIGAASVGQTMAERVQNAQAALDITLARGGDQAAVHAGEQITFYGGKTNAVEKRTRVRARVISHAMSNLFRDSKRVLVMGHKRPDMDVLGAAVGVVKFATLHDCEAAIVLDEDEDNLSIQRLLMALKNHEYLKDHLISPEKAMHWLDDPDTLLILVDTHKPSLVMEPRLLDKAKRVVVIDHHRRGEDFVSDPVLVYLEPYASSTCELVTELLQYQDGRLPMDTLEATALLSGIVVDTKNFAFRAGSRTFEAASFLRRHGADLMMVQSLLKEDLGHYVKRAEIIKNTEIYFDNIAVALGKEDEEYHQLLIAQAADTLLNMQGIRASFVIGKREDGLVSISARSQGEINVQVVMEKMGGGGHMTNAASQLEQVSLAEAKEKLLDVLNETLESGGVNR</sequence>
<keyword evidence="7" id="KW-0464">Manganese</keyword>
<evidence type="ECO:0000256" key="6">
    <source>
        <dbReference type="PIRNR" id="PIRNR026583"/>
    </source>
</evidence>